<dbReference type="STRING" id="354355.SAMN05660816_06391"/>
<keyword evidence="1" id="KW-0812">Transmembrane</keyword>
<dbReference type="PANTHER" id="PTHR34989">
    <property type="entry name" value="PROTEIN HDED"/>
    <property type="match status" value="1"/>
</dbReference>
<feature type="transmembrane region" description="Helical" evidence="1">
    <location>
        <begin position="40"/>
        <end position="61"/>
    </location>
</feature>
<dbReference type="OrthoDB" id="7059775at2"/>
<evidence type="ECO:0000313" key="3">
    <source>
        <dbReference type="Proteomes" id="UP000192610"/>
    </source>
</evidence>
<feature type="transmembrane region" description="Helical" evidence="1">
    <location>
        <begin position="98"/>
        <end position="120"/>
    </location>
</feature>
<dbReference type="Pfam" id="PF03729">
    <property type="entry name" value="DUF308"/>
    <property type="match status" value="2"/>
</dbReference>
<gene>
    <name evidence="2" type="ORF">A4H97_31175</name>
</gene>
<dbReference type="GO" id="GO:0005886">
    <property type="term" value="C:plasma membrane"/>
    <property type="evidence" value="ECO:0007669"/>
    <property type="project" value="TreeGrafter"/>
</dbReference>
<dbReference type="InterPro" id="IPR052712">
    <property type="entry name" value="Acid_resist_chaperone_HdeD"/>
</dbReference>
<comment type="caution">
    <text evidence="2">The sequence shown here is derived from an EMBL/GenBank/DDBJ whole genome shotgun (WGS) entry which is preliminary data.</text>
</comment>
<protein>
    <recommendedName>
        <fullName evidence="4">HdeD protein</fullName>
    </recommendedName>
</protein>
<dbReference type="AlphaFoldDB" id="A0A1V9EJB6"/>
<feature type="transmembrane region" description="Helical" evidence="1">
    <location>
        <begin position="15"/>
        <end position="34"/>
    </location>
</feature>
<feature type="transmembrane region" description="Helical" evidence="1">
    <location>
        <begin position="155"/>
        <end position="178"/>
    </location>
</feature>
<dbReference type="Proteomes" id="UP000192610">
    <property type="component" value="Unassembled WGS sequence"/>
</dbReference>
<name>A0A1V9EJB6_9BACT</name>
<feature type="transmembrane region" description="Helical" evidence="1">
    <location>
        <begin position="127"/>
        <end position="149"/>
    </location>
</feature>
<feature type="transmembrane region" description="Helical" evidence="1">
    <location>
        <begin position="73"/>
        <end position="92"/>
    </location>
</feature>
<evidence type="ECO:0000313" key="2">
    <source>
        <dbReference type="EMBL" id="OQP46226.1"/>
    </source>
</evidence>
<keyword evidence="3" id="KW-1185">Reference proteome</keyword>
<dbReference type="PANTHER" id="PTHR34989:SF1">
    <property type="entry name" value="PROTEIN HDED"/>
    <property type="match status" value="1"/>
</dbReference>
<organism evidence="2 3">
    <name type="scientific">Niastella yeongjuensis</name>
    <dbReference type="NCBI Taxonomy" id="354355"/>
    <lineage>
        <taxon>Bacteria</taxon>
        <taxon>Pseudomonadati</taxon>
        <taxon>Bacteroidota</taxon>
        <taxon>Chitinophagia</taxon>
        <taxon>Chitinophagales</taxon>
        <taxon>Chitinophagaceae</taxon>
        <taxon>Niastella</taxon>
    </lineage>
</organism>
<keyword evidence="1" id="KW-0472">Membrane</keyword>
<reference evidence="3" key="1">
    <citation type="submission" date="2016-04" db="EMBL/GenBank/DDBJ databases">
        <authorList>
            <person name="Chen L."/>
            <person name="Zhuang W."/>
            <person name="Wang G."/>
        </authorList>
    </citation>
    <scope>NUCLEOTIDE SEQUENCE [LARGE SCALE GENOMIC DNA]</scope>
    <source>
        <strain evidence="3">17621</strain>
    </source>
</reference>
<proteinExistence type="predicted"/>
<evidence type="ECO:0000256" key="1">
    <source>
        <dbReference type="SAM" id="Phobius"/>
    </source>
</evidence>
<accession>A0A1V9EJB6</accession>
<dbReference type="EMBL" id="LVXG01000024">
    <property type="protein sequence ID" value="OQP46226.1"/>
    <property type="molecule type" value="Genomic_DNA"/>
</dbReference>
<evidence type="ECO:0008006" key="4">
    <source>
        <dbReference type="Google" id="ProtNLM"/>
    </source>
</evidence>
<dbReference type="InterPro" id="IPR005325">
    <property type="entry name" value="DUF308_memb"/>
</dbReference>
<keyword evidence="1" id="KW-1133">Transmembrane helix</keyword>
<sequence>MTTFLKTIRNTIKHWYIPLIVGLLFIALGIYILTFPIKTYLTLTAFFTISFIVTGLLEIYFSIVNQKVIDDWGWHLAGGILSVLIGILLIAYPEIPITTLPFVIGFSLLFRSFQGLGLAFDLKNYGILNWGNLALASTIGIIFSLILLGHPVFTAISLVTITALTFIWVGISGIILAFNMKKLKNLPNQLSNDLKYRIEQLEREYNQQIHSPKTTAHAV</sequence>